<evidence type="ECO:0000313" key="3">
    <source>
        <dbReference type="EMBL" id="EZA52698.1"/>
    </source>
</evidence>
<gene>
    <name evidence="3" type="ORF">X777_07079</name>
</gene>
<dbReference type="AlphaFoldDB" id="A0A026W9R5"/>
<organism evidence="3 4">
    <name type="scientific">Ooceraea biroi</name>
    <name type="common">Clonal raider ant</name>
    <name type="synonym">Cerapachys biroi</name>
    <dbReference type="NCBI Taxonomy" id="2015173"/>
    <lineage>
        <taxon>Eukaryota</taxon>
        <taxon>Metazoa</taxon>
        <taxon>Ecdysozoa</taxon>
        <taxon>Arthropoda</taxon>
        <taxon>Hexapoda</taxon>
        <taxon>Insecta</taxon>
        <taxon>Pterygota</taxon>
        <taxon>Neoptera</taxon>
        <taxon>Endopterygota</taxon>
        <taxon>Hymenoptera</taxon>
        <taxon>Apocrita</taxon>
        <taxon>Aculeata</taxon>
        <taxon>Formicoidea</taxon>
        <taxon>Formicidae</taxon>
        <taxon>Dorylinae</taxon>
        <taxon>Ooceraea</taxon>
    </lineage>
</organism>
<accession>A0A026W9R5</accession>
<keyword evidence="2" id="KW-0812">Transmembrane</keyword>
<proteinExistence type="predicted"/>
<reference evidence="3 4" key="1">
    <citation type="journal article" date="2014" name="Curr. Biol.">
        <title>The genome of the clonal raider ant Cerapachys biroi.</title>
        <authorList>
            <person name="Oxley P.R."/>
            <person name="Ji L."/>
            <person name="Fetter-Pruneda I."/>
            <person name="McKenzie S.K."/>
            <person name="Li C."/>
            <person name="Hu H."/>
            <person name="Zhang G."/>
            <person name="Kronauer D.J."/>
        </authorList>
    </citation>
    <scope>NUCLEOTIDE SEQUENCE [LARGE SCALE GENOMIC DNA]</scope>
</reference>
<dbReference type="EMBL" id="KK107321">
    <property type="protein sequence ID" value="EZA52698.1"/>
    <property type="molecule type" value="Genomic_DNA"/>
</dbReference>
<keyword evidence="4" id="KW-1185">Reference proteome</keyword>
<dbReference type="Proteomes" id="UP000053097">
    <property type="component" value="Unassembled WGS sequence"/>
</dbReference>
<evidence type="ECO:0000256" key="1">
    <source>
        <dbReference type="SAM" id="MobiDB-lite"/>
    </source>
</evidence>
<evidence type="ECO:0000256" key="2">
    <source>
        <dbReference type="SAM" id="Phobius"/>
    </source>
</evidence>
<name>A0A026W9R5_OOCBI</name>
<feature type="transmembrane region" description="Helical" evidence="2">
    <location>
        <begin position="29"/>
        <end position="54"/>
    </location>
</feature>
<evidence type="ECO:0000313" key="4">
    <source>
        <dbReference type="Proteomes" id="UP000053097"/>
    </source>
</evidence>
<protein>
    <submittedName>
        <fullName evidence="3">Uncharacterized protein</fullName>
    </submittedName>
</protein>
<feature type="region of interest" description="Disordered" evidence="1">
    <location>
        <begin position="1"/>
        <end position="20"/>
    </location>
</feature>
<sequence length="65" mass="7465">MHSSANRQVANNGRSRASQDTETNINARMALLVLFAISLYILCILSLIKLVLYFKNYFHLYVSKE</sequence>
<keyword evidence="2" id="KW-1133">Transmembrane helix</keyword>
<keyword evidence="2" id="KW-0472">Membrane</keyword>